<name>A0A1V4I0P8_NITVU</name>
<feature type="domain" description="HPt" evidence="2">
    <location>
        <begin position="41"/>
        <end position="115"/>
    </location>
</feature>
<dbReference type="Proteomes" id="UP000189940">
    <property type="component" value="Unassembled WGS sequence"/>
</dbReference>
<keyword evidence="3" id="KW-0418">Kinase</keyword>
<evidence type="ECO:0000313" key="3">
    <source>
        <dbReference type="EMBL" id="OPH83679.1"/>
    </source>
</evidence>
<organism evidence="3 4">
    <name type="scientific">Nitrobacter vulgaris</name>
    <dbReference type="NCBI Taxonomy" id="29421"/>
    <lineage>
        <taxon>Bacteria</taxon>
        <taxon>Pseudomonadati</taxon>
        <taxon>Pseudomonadota</taxon>
        <taxon>Alphaproteobacteria</taxon>
        <taxon>Hyphomicrobiales</taxon>
        <taxon>Nitrobacteraceae</taxon>
        <taxon>Nitrobacter</taxon>
    </lineage>
</organism>
<dbReference type="EMBL" id="MWPQ01000025">
    <property type="protein sequence ID" value="OPH83679.1"/>
    <property type="molecule type" value="Genomic_DNA"/>
</dbReference>
<dbReference type="SUPFAM" id="SSF47226">
    <property type="entry name" value="Histidine-containing phosphotransfer domain, HPT domain"/>
    <property type="match status" value="1"/>
</dbReference>
<dbReference type="GO" id="GO:0000160">
    <property type="term" value="P:phosphorelay signal transduction system"/>
    <property type="evidence" value="ECO:0007669"/>
    <property type="project" value="UniProtKB-KW"/>
</dbReference>
<keyword evidence="4" id="KW-1185">Reference proteome</keyword>
<sequence length="125" mass="13229">MSFSLGQVDWMPSPPLVPEDGPIDFDHLHRMTLGDDSLEREVLAMFAGQAAELAASLAQLPPNAAILAHKLKGSARAIGAIHVAVAAADLETALRKGADPAEPRVTLNDTVNQVCQAIDAILRRS</sequence>
<dbReference type="AlphaFoldDB" id="A0A1V4I0P8"/>
<comment type="caution">
    <text evidence="3">The sequence shown here is derived from an EMBL/GenBank/DDBJ whole genome shotgun (WGS) entry which is preliminary data.</text>
</comment>
<reference evidence="3 4" key="1">
    <citation type="submission" date="2017-02" db="EMBL/GenBank/DDBJ databases">
        <title>Genome sequence of the nitrite-oxidizing bacterium Nitrobacter vulgaris strain Ab1.</title>
        <authorList>
            <person name="Mellbye B.L."/>
            <person name="Davis E.W."/>
            <person name="Spieck E."/>
            <person name="Chang J.H."/>
            <person name="Bottomley P.J."/>
            <person name="Sayavedra-Soto L.A."/>
        </authorList>
    </citation>
    <scope>NUCLEOTIDE SEQUENCE [LARGE SCALE GENOMIC DNA]</scope>
    <source>
        <strain evidence="3 4">Ab1</strain>
    </source>
</reference>
<evidence type="ECO:0000256" key="1">
    <source>
        <dbReference type="ARBA" id="ARBA00023012"/>
    </source>
</evidence>
<protein>
    <submittedName>
        <fullName evidence="3">Histidine kinase</fullName>
    </submittedName>
</protein>
<dbReference type="Gene3D" id="1.20.120.160">
    <property type="entry name" value="HPT domain"/>
    <property type="match status" value="1"/>
</dbReference>
<gene>
    <name evidence="3" type="ORF">B2M20_05910</name>
</gene>
<dbReference type="Pfam" id="PF01627">
    <property type="entry name" value="Hpt"/>
    <property type="match status" value="1"/>
</dbReference>
<dbReference type="CDD" id="cd00088">
    <property type="entry name" value="HPT"/>
    <property type="match status" value="1"/>
</dbReference>
<evidence type="ECO:0000313" key="4">
    <source>
        <dbReference type="Proteomes" id="UP000189940"/>
    </source>
</evidence>
<dbReference type="InterPro" id="IPR008207">
    <property type="entry name" value="Sig_transdc_His_kin_Hpt_dom"/>
</dbReference>
<dbReference type="InterPro" id="IPR036641">
    <property type="entry name" value="HPT_dom_sf"/>
</dbReference>
<dbReference type="RefSeq" id="WP_079446137.1">
    <property type="nucleotide sequence ID" value="NZ_MWPQ01000025.1"/>
</dbReference>
<dbReference type="GO" id="GO:0004672">
    <property type="term" value="F:protein kinase activity"/>
    <property type="evidence" value="ECO:0007669"/>
    <property type="project" value="UniProtKB-ARBA"/>
</dbReference>
<proteinExistence type="predicted"/>
<evidence type="ECO:0000259" key="2">
    <source>
        <dbReference type="Pfam" id="PF01627"/>
    </source>
</evidence>
<accession>A0A1V4I0P8</accession>
<keyword evidence="1" id="KW-0902">Two-component regulatory system</keyword>
<keyword evidence="3" id="KW-0808">Transferase</keyword>
<dbReference type="STRING" id="29421.B2M20_05910"/>